<reference evidence="1" key="1">
    <citation type="journal article" date="1987" name="Proc. Natl. Acad. Sci. U.S.A.">
        <title>Nucleotide sequence of testis-derived c-abl cDNAs: implications for testis-specific transcription and abl oncogene activation.</title>
        <authorList>
            <person name="Oppi C."/>
            <person name="Shore S.K."/>
            <person name="Reddy E.P."/>
        </authorList>
    </citation>
    <scope>NUCLEOTIDE SEQUENCE</scope>
    <source>
        <tissue evidence="1">Testis</tissue>
    </source>
</reference>
<gene>
    <name evidence="2" type="primary">Abl1</name>
</gene>
<name>Q61262_MOUSE</name>
<dbReference type="MGI" id="MGI:87859">
    <property type="gene designation" value="Abl1"/>
</dbReference>
<organism evidence="1">
    <name type="scientific">Mus musculus</name>
    <name type="common">Mouse</name>
    <dbReference type="NCBI Taxonomy" id="10090"/>
    <lineage>
        <taxon>Eukaryota</taxon>
        <taxon>Metazoa</taxon>
        <taxon>Chordata</taxon>
        <taxon>Craniata</taxon>
        <taxon>Vertebrata</taxon>
        <taxon>Euteleostomi</taxon>
        <taxon>Mammalia</taxon>
        <taxon>Eutheria</taxon>
        <taxon>Euarchontoglires</taxon>
        <taxon>Glires</taxon>
        <taxon>Rodentia</taxon>
        <taxon>Myomorpha</taxon>
        <taxon>Muroidea</taxon>
        <taxon>Muridae</taxon>
        <taxon>Murinae</taxon>
        <taxon>Mus</taxon>
        <taxon>Mus</taxon>
    </lineage>
</organism>
<dbReference type="AlphaFoldDB" id="Q61262"/>
<protein>
    <submittedName>
        <fullName evidence="1">Uncharacterized protein</fullName>
    </submittedName>
</protein>
<dbReference type="EMBL" id="J02995">
    <property type="protein sequence ID" value="AAA88242.1"/>
    <property type="molecule type" value="mRNA"/>
</dbReference>
<proteinExistence type="evidence at transcript level"/>
<dbReference type="AGR" id="MGI:87859"/>
<accession>Q61262</accession>
<dbReference type="PIR" id="B39962">
    <property type="entry name" value="B39962"/>
</dbReference>
<sequence length="163" mass="17206">MEPGGVGSSSCVVHQLPCTFPVQPRRQPPLLTACGWVSCSEDYIWPAWPPGFSLPGASDPAPRSAWSALPCPCRTTSSDGPSCHQGMGAPCAYCTCTFDAYKLSPRPVLTVFSLEGSCRFKGHEVLKPGAQMGGHWKQELGSVVCHLLSVSSAVCPADLGQQA</sequence>
<evidence type="ECO:0000313" key="1">
    <source>
        <dbReference type="EMBL" id="AAA88242.1"/>
    </source>
</evidence>
<evidence type="ECO:0000313" key="2">
    <source>
        <dbReference type="MGI" id="MGI:87859"/>
    </source>
</evidence>